<dbReference type="SFLD" id="SFLDG01389">
    <property type="entry name" value="menaquinone_synthsis_involved"/>
    <property type="match status" value="1"/>
</dbReference>
<keyword evidence="6" id="KW-0560">Oxidoreductase</keyword>
<comment type="cofactor">
    <cofactor evidence="6 7">
        <name>[4Fe-4S] cluster</name>
        <dbReference type="ChEBI" id="CHEBI:49883"/>
    </cofactor>
    <text evidence="6 7">Binds 1 [4Fe-4S] cluster. The cluster is coordinated with 3 cysteines and an exchangeable S-adenosyl-L-methionine.</text>
</comment>
<evidence type="ECO:0000313" key="14">
    <source>
        <dbReference type="EMBL" id="GFP38904.1"/>
    </source>
</evidence>
<dbReference type="InterPro" id="IPR034405">
    <property type="entry name" value="F420"/>
</dbReference>
<dbReference type="NCBIfam" id="TIGR03699">
    <property type="entry name" value="menaquin_MqnC"/>
    <property type="match status" value="1"/>
</dbReference>
<keyword evidence="1 6" id="KW-0004">4Fe-4S</keyword>
<dbReference type="PANTHER" id="PTHR43076:SF1">
    <property type="entry name" value="LIPOYL SYNTHASE 2"/>
    <property type="match status" value="1"/>
</dbReference>
<dbReference type="InterPro" id="IPR007197">
    <property type="entry name" value="rSAM"/>
</dbReference>
<dbReference type="EMBL" id="BLSD01000021">
    <property type="protein sequence ID" value="GFP38904.1"/>
    <property type="molecule type" value="Genomic_DNA"/>
</dbReference>
<feature type="binding site" evidence="8">
    <location>
        <position position="81"/>
    </location>
    <ligand>
        <name>S-adenosyl-L-methionine</name>
        <dbReference type="ChEBI" id="CHEBI:59789"/>
    </ligand>
</feature>
<evidence type="ECO:0000256" key="1">
    <source>
        <dbReference type="ARBA" id="ARBA00022485"/>
    </source>
</evidence>
<dbReference type="PIRSF" id="PIRSF004762">
    <property type="entry name" value="CHP00423"/>
    <property type="match status" value="1"/>
</dbReference>
<dbReference type="RefSeq" id="WP_176235462.1">
    <property type="nucleotide sequence ID" value="NZ_BLRU01000089.1"/>
</dbReference>
<dbReference type="EC" id="1.21.98.1" evidence="6"/>
<dbReference type="InterPro" id="IPR045567">
    <property type="entry name" value="CofH/MnqC-like_C"/>
</dbReference>
<dbReference type="NCBIfam" id="TIGR00423">
    <property type="entry name" value="CofH family radical SAM protein"/>
    <property type="match status" value="1"/>
</dbReference>
<keyword evidence="18" id="KW-1185">Reference proteome</keyword>
<keyword evidence="6" id="KW-0474">Menaquinone biosynthesis</keyword>
<evidence type="ECO:0000313" key="16">
    <source>
        <dbReference type="Proteomes" id="UP000574717"/>
    </source>
</evidence>
<gene>
    <name evidence="6" type="primary">mqnC</name>
    <name evidence="11" type="ORF">HKBW3S03_01018</name>
    <name evidence="12" type="ORF">HKBW3S09_00411</name>
    <name evidence="13" type="ORF">HKBW3S34_01323</name>
    <name evidence="14" type="ORF">HKBW3S47_00604</name>
</gene>
<dbReference type="EMBL" id="BLRZ01000064">
    <property type="protein sequence ID" value="GFP30402.1"/>
    <property type="molecule type" value="Genomic_DNA"/>
</dbReference>
<evidence type="ECO:0000313" key="15">
    <source>
        <dbReference type="Proteomes" id="UP000569018"/>
    </source>
</evidence>
<feature type="binding site" evidence="8">
    <location>
        <position position="301"/>
    </location>
    <ligand>
        <name>(3R)-3-methyl-D-ornithine</name>
        <dbReference type="ChEBI" id="CHEBI:64642"/>
    </ligand>
</feature>
<dbReference type="UniPathway" id="UPA00079"/>
<dbReference type="PANTHER" id="PTHR43076">
    <property type="entry name" value="FO SYNTHASE (COFH)"/>
    <property type="match status" value="1"/>
</dbReference>
<feature type="binding site" evidence="6 7">
    <location>
        <position position="79"/>
    </location>
    <ligand>
        <name>[4Fe-4S] cluster</name>
        <dbReference type="ChEBI" id="CHEBI:49883"/>
        <note>4Fe-4S-S-AdoMet</note>
    </ligand>
</feature>
<evidence type="ECO:0000256" key="6">
    <source>
        <dbReference type="HAMAP-Rule" id="MF_00992"/>
    </source>
</evidence>
<feature type="binding site" evidence="8">
    <location>
        <position position="323"/>
    </location>
    <ligand>
        <name>(3R)-3-methyl-D-ornithine</name>
        <dbReference type="ChEBI" id="CHEBI:64642"/>
    </ligand>
</feature>
<feature type="domain" description="Radical SAM core" evidence="10">
    <location>
        <begin position="61"/>
        <end position="294"/>
    </location>
</feature>
<dbReference type="Gene3D" id="3.20.20.70">
    <property type="entry name" value="Aldolase class I"/>
    <property type="match status" value="1"/>
</dbReference>
<comment type="function">
    <text evidence="6">Radical SAM enzyme that catalyzes the cyclization of dehypoxanthine futalosine (DHFL) into cyclic dehypoxanthine futalosine (CDHFL), a step in the biosynthesis of menaquinone (MK, vitamin K2).</text>
</comment>
<dbReference type="GO" id="GO:0046992">
    <property type="term" value="F:oxidoreductase activity, acting on X-H and Y-H to form an X-Y bond"/>
    <property type="evidence" value="ECO:0007669"/>
    <property type="project" value="UniProtKB-UniRule"/>
</dbReference>
<dbReference type="InterPro" id="IPR058240">
    <property type="entry name" value="rSAM_sf"/>
</dbReference>
<evidence type="ECO:0000313" key="12">
    <source>
        <dbReference type="EMBL" id="GFP22944.1"/>
    </source>
</evidence>
<evidence type="ECO:0000256" key="3">
    <source>
        <dbReference type="ARBA" id="ARBA00022723"/>
    </source>
</evidence>
<dbReference type="InterPro" id="IPR013785">
    <property type="entry name" value="Aldolase_TIM"/>
</dbReference>
<dbReference type="Proteomes" id="UP000574717">
    <property type="component" value="Unassembled WGS sequence"/>
</dbReference>
<feature type="binding site" evidence="8">
    <location>
        <position position="186"/>
    </location>
    <ligand>
        <name>S-adenosyl-L-methionine</name>
        <dbReference type="ChEBI" id="CHEBI:59789"/>
    </ligand>
</feature>
<evidence type="ECO:0000259" key="10">
    <source>
        <dbReference type="PROSITE" id="PS51918"/>
    </source>
</evidence>
<dbReference type="GO" id="GO:0051539">
    <property type="term" value="F:4 iron, 4 sulfur cluster binding"/>
    <property type="evidence" value="ECO:0007669"/>
    <property type="project" value="UniProtKB-KW"/>
</dbReference>
<evidence type="ECO:0000256" key="4">
    <source>
        <dbReference type="ARBA" id="ARBA00023004"/>
    </source>
</evidence>
<evidence type="ECO:0000313" key="18">
    <source>
        <dbReference type="Proteomes" id="UP000588083"/>
    </source>
</evidence>
<evidence type="ECO:0000256" key="7">
    <source>
        <dbReference type="PIRSR" id="PIRSR004762-1"/>
    </source>
</evidence>
<keyword evidence="5 6" id="KW-0411">Iron-sulfur</keyword>
<dbReference type="Pfam" id="PF04055">
    <property type="entry name" value="Radical_SAM"/>
    <property type="match status" value="1"/>
</dbReference>
<feature type="region of interest" description="Disordered" evidence="9">
    <location>
        <begin position="1"/>
        <end position="21"/>
    </location>
</feature>
<protein>
    <recommendedName>
        <fullName evidence="6">Cyclic dehypoxanthine futalosine synthase</fullName>
        <shortName evidence="6">Cyclic DHFL synthase</shortName>
        <ecNumber evidence="6">1.21.98.1</ecNumber>
    </recommendedName>
    <alternativeName>
        <fullName evidence="6">Dehypoxanthine futalosine cyclase</fullName>
        <shortName evidence="6">DHFL cyclase</shortName>
    </alternativeName>
    <alternativeName>
        <fullName evidence="6">Menaquinone biosynthetic enzyme MqnC</fullName>
    </alternativeName>
</protein>
<proteinExistence type="inferred from homology"/>
<comment type="similarity">
    <text evidence="6">Belongs to the radical SAM superfamily. MqnC family.</text>
</comment>
<dbReference type="PROSITE" id="PS51918">
    <property type="entry name" value="RADICAL_SAM"/>
    <property type="match status" value="1"/>
</dbReference>
<evidence type="ECO:0000256" key="8">
    <source>
        <dbReference type="PIRSR" id="PIRSR004762-2"/>
    </source>
</evidence>
<keyword evidence="4 6" id="KW-0408">Iron</keyword>
<dbReference type="CDD" id="cd01335">
    <property type="entry name" value="Radical_SAM"/>
    <property type="match status" value="1"/>
</dbReference>
<dbReference type="HAMAP" id="MF_00992">
    <property type="entry name" value="MqnC"/>
    <property type="match status" value="1"/>
</dbReference>
<dbReference type="Proteomes" id="UP000569018">
    <property type="component" value="Unassembled WGS sequence"/>
</dbReference>
<feature type="binding site" evidence="6 7">
    <location>
        <position position="82"/>
    </location>
    <ligand>
        <name>[4Fe-4S] cluster</name>
        <dbReference type="ChEBI" id="CHEBI:49883"/>
        <note>4Fe-4S-S-AdoMet</note>
    </ligand>
</feature>
<dbReference type="GO" id="GO:0009234">
    <property type="term" value="P:menaquinone biosynthetic process"/>
    <property type="evidence" value="ECO:0007669"/>
    <property type="project" value="UniProtKB-UniRule"/>
</dbReference>
<dbReference type="Proteomes" id="UP000588083">
    <property type="component" value="Unassembled WGS sequence"/>
</dbReference>
<evidence type="ECO:0000256" key="5">
    <source>
        <dbReference type="ARBA" id="ARBA00023014"/>
    </source>
</evidence>
<dbReference type="InterPro" id="IPR020050">
    <property type="entry name" value="FO_synthase_su2"/>
</dbReference>
<evidence type="ECO:0000256" key="9">
    <source>
        <dbReference type="SAM" id="MobiDB-lite"/>
    </source>
</evidence>
<dbReference type="InterPro" id="IPR022431">
    <property type="entry name" value="Cyclic_DHFL_synthase_mqnC"/>
</dbReference>
<dbReference type="GO" id="GO:0005506">
    <property type="term" value="F:iron ion binding"/>
    <property type="evidence" value="ECO:0007669"/>
    <property type="project" value="UniProtKB-UniRule"/>
</dbReference>
<dbReference type="SUPFAM" id="SSF102114">
    <property type="entry name" value="Radical SAM enzymes"/>
    <property type="match status" value="1"/>
</dbReference>
<sequence length="369" mass="41700">MSQRINVPETKTTEPATSQKIRNGERISEEETLLLLQEADLLELGQLAHLVRRRIHPDNLVSFIIDRNINYTNICISGCQFCAFYRRQGDPEAYLLSNQEIFRRIQETIDLGGTQIMLQGGLHPELHLDYFVNLFQEIKKRFPVTIHSLSPPEIVHIARNSGLSIRDVLVELKRAGLDSLPGGGAEILVDEIRAQISPRKATTEEWLEVMETAHSIGLKSTATMMMGTIESLQDRITHLSKIRTLQDRTGGFRAFIPWTFQPRHTALEKKVGGRPTSSIDYLRTLAVSRIFLDNVKHVQGSWVTQGKRIGQLTLFFGGNDLGSIMIEENVVKAAGVSYKMTVEEMIDLIRSAGFTPALRDTEYKILKVY</sequence>
<dbReference type="EMBL" id="BLRU01000089">
    <property type="protein sequence ID" value="GFP19513.1"/>
    <property type="molecule type" value="Genomic_DNA"/>
</dbReference>
<dbReference type="SFLD" id="SFLDF00343">
    <property type="entry name" value="aminofutalosine_synthase_(mqnE"/>
    <property type="match status" value="1"/>
</dbReference>
<evidence type="ECO:0000313" key="13">
    <source>
        <dbReference type="EMBL" id="GFP30402.1"/>
    </source>
</evidence>
<evidence type="ECO:0000313" key="17">
    <source>
        <dbReference type="Proteomes" id="UP000585609"/>
    </source>
</evidence>
<dbReference type="SFLD" id="SFLDS00029">
    <property type="entry name" value="Radical_SAM"/>
    <property type="match status" value="1"/>
</dbReference>
<comment type="pathway">
    <text evidence="6">Quinol/quinone metabolism; menaquinone biosynthesis.</text>
</comment>
<name>A0A6V8NU62_9ACTN</name>
<dbReference type="Pfam" id="PF19288">
    <property type="entry name" value="CofH_C"/>
    <property type="match status" value="1"/>
</dbReference>
<evidence type="ECO:0000256" key="2">
    <source>
        <dbReference type="ARBA" id="ARBA00022691"/>
    </source>
</evidence>
<dbReference type="GO" id="GO:0044689">
    <property type="term" value="F:7,8-didemethyl-8-hydroxy-5-deazariboflavin synthase activity"/>
    <property type="evidence" value="ECO:0007669"/>
    <property type="project" value="TreeGrafter"/>
</dbReference>
<evidence type="ECO:0000313" key="11">
    <source>
        <dbReference type="EMBL" id="GFP19513.1"/>
    </source>
</evidence>
<dbReference type="Proteomes" id="UP000585609">
    <property type="component" value="Unassembled WGS sequence"/>
</dbReference>
<keyword evidence="2 6" id="KW-0949">S-adenosyl-L-methionine</keyword>
<comment type="caution">
    <text evidence="12">The sequence shown here is derived from an EMBL/GenBank/DDBJ whole genome shotgun (WGS) entry which is preliminary data.</text>
</comment>
<dbReference type="SFLD" id="SFLDF00342">
    <property type="entry name" value="cyclic_dehypoxanthine_futalosi"/>
    <property type="match status" value="1"/>
</dbReference>
<organism evidence="12 17">
    <name type="scientific">Candidatus Hakubella thermalkaliphila</name>
    <dbReference type="NCBI Taxonomy" id="2754717"/>
    <lineage>
        <taxon>Bacteria</taxon>
        <taxon>Bacillati</taxon>
        <taxon>Actinomycetota</taxon>
        <taxon>Actinomycetota incertae sedis</taxon>
        <taxon>Candidatus Hakubellales</taxon>
        <taxon>Candidatus Hakubellaceae</taxon>
        <taxon>Candidatus Hakubella</taxon>
    </lineage>
</organism>
<comment type="catalytic activity">
    <reaction evidence="6">
        <text>dehypoxanthine futalosine + S-adenosyl-L-methionine = cyclic dehypoxanthinylfutalosinate + 5'-deoxyadenosine + L-methionine + H(+)</text>
        <dbReference type="Rhea" id="RHEA:33083"/>
        <dbReference type="ChEBI" id="CHEBI:15378"/>
        <dbReference type="ChEBI" id="CHEBI:17319"/>
        <dbReference type="ChEBI" id="CHEBI:57844"/>
        <dbReference type="ChEBI" id="CHEBI:58864"/>
        <dbReference type="ChEBI" id="CHEBI:59789"/>
        <dbReference type="ChEBI" id="CHEBI:64270"/>
        <dbReference type="EC" id="1.21.98.1"/>
    </reaction>
</comment>
<feature type="binding site" evidence="6 7">
    <location>
        <position position="75"/>
    </location>
    <ligand>
        <name>[4Fe-4S] cluster</name>
        <dbReference type="ChEBI" id="CHEBI:49883"/>
        <note>4Fe-4S-S-AdoMet</note>
    </ligand>
</feature>
<dbReference type="AlphaFoldDB" id="A0A6V8NU62"/>
<feature type="binding site" evidence="8">
    <location>
        <position position="150"/>
    </location>
    <ligand>
        <name>(3R)-3-methyl-D-ornithine</name>
        <dbReference type="ChEBI" id="CHEBI:64642"/>
    </ligand>
</feature>
<dbReference type="SFLD" id="SFLDG01064">
    <property type="entry name" value="F420__menaquinone_cofactor_bio"/>
    <property type="match status" value="1"/>
</dbReference>
<reference evidence="15 16" key="1">
    <citation type="journal article" date="2020" name="Front. Microbiol.">
        <title>Single-cell genomics of novel Actinobacteria with the Wood-Ljungdahl pathway discovered in a serpentinizing system.</title>
        <authorList>
            <person name="Merino N."/>
            <person name="Kawai M."/>
            <person name="Boyd E.S."/>
            <person name="Colman D.R."/>
            <person name="McGlynn S.E."/>
            <person name="Nealson K.H."/>
            <person name="Kurokawa K."/>
            <person name="Hongoh Y."/>
        </authorList>
    </citation>
    <scope>NUCLEOTIDE SEQUENCE [LARGE SCALE GENOMIC DNA]</scope>
    <source>
        <strain evidence="11 16">S03</strain>
        <strain evidence="12 17">S09_30</strain>
        <strain evidence="13 18">S34</strain>
        <strain evidence="14 15">S47</strain>
    </source>
</reference>
<accession>A0A6V8NU62</accession>
<dbReference type="GO" id="GO:0016765">
    <property type="term" value="F:transferase activity, transferring alkyl or aryl (other than methyl) groups"/>
    <property type="evidence" value="ECO:0007669"/>
    <property type="project" value="InterPro"/>
</dbReference>
<dbReference type="EMBL" id="BLRW01000034">
    <property type="protein sequence ID" value="GFP22944.1"/>
    <property type="molecule type" value="Genomic_DNA"/>
</dbReference>
<keyword evidence="3 6" id="KW-0479">Metal-binding</keyword>